<dbReference type="HOGENOM" id="CLU_516701_0_0_11"/>
<evidence type="ECO:0000256" key="2">
    <source>
        <dbReference type="ARBA" id="ARBA00022741"/>
    </source>
</evidence>
<feature type="compositionally biased region" description="Acidic residues" evidence="4">
    <location>
        <begin position="435"/>
        <end position="447"/>
    </location>
</feature>
<dbReference type="GO" id="GO:0016887">
    <property type="term" value="F:ATP hydrolysis activity"/>
    <property type="evidence" value="ECO:0007669"/>
    <property type="project" value="InterPro"/>
</dbReference>
<evidence type="ECO:0000313" key="7">
    <source>
        <dbReference type="Proteomes" id="UP000002029"/>
    </source>
</evidence>
<dbReference type="InterPro" id="IPR050093">
    <property type="entry name" value="ABC_SmlMolc_Importer"/>
</dbReference>
<dbReference type="GO" id="GO:0022857">
    <property type="term" value="F:transmembrane transporter activity"/>
    <property type="evidence" value="ECO:0007669"/>
    <property type="project" value="InterPro"/>
</dbReference>
<dbReference type="AlphaFoldDB" id="D2ATB8"/>
<dbReference type="InterPro" id="IPR003593">
    <property type="entry name" value="AAA+_ATPase"/>
</dbReference>
<dbReference type="EMBL" id="CP001814">
    <property type="protein sequence ID" value="ACZ84794.1"/>
    <property type="molecule type" value="Genomic_DNA"/>
</dbReference>
<dbReference type="InterPro" id="IPR013611">
    <property type="entry name" value="Transp-assoc_OB_typ2"/>
</dbReference>
<dbReference type="PANTHER" id="PTHR42781">
    <property type="entry name" value="SPERMIDINE/PUTRESCINE IMPORT ATP-BINDING PROTEIN POTA"/>
    <property type="match status" value="1"/>
</dbReference>
<dbReference type="GO" id="GO:0043190">
    <property type="term" value="C:ATP-binding cassette (ABC) transporter complex"/>
    <property type="evidence" value="ECO:0007669"/>
    <property type="project" value="InterPro"/>
</dbReference>
<feature type="compositionally biased region" description="Acidic residues" evidence="4">
    <location>
        <begin position="380"/>
        <end position="398"/>
    </location>
</feature>
<protein>
    <submittedName>
        <fullName evidence="6">ABC-type spermidine/putrescine transport systems ATPase components-like protein</fullName>
    </submittedName>
</protein>
<dbReference type="Pfam" id="PF08402">
    <property type="entry name" value="TOBE_2"/>
    <property type="match status" value="1"/>
</dbReference>
<feature type="compositionally biased region" description="Low complexity" evidence="4">
    <location>
        <begin position="399"/>
        <end position="415"/>
    </location>
</feature>
<dbReference type="Pfam" id="PF00005">
    <property type="entry name" value="ABC_tran"/>
    <property type="match status" value="1"/>
</dbReference>
<gene>
    <name evidence="6" type="ordered locus">Sros_1804</name>
</gene>
<dbReference type="InterPro" id="IPR027417">
    <property type="entry name" value="P-loop_NTPase"/>
</dbReference>
<dbReference type="KEGG" id="sro:Sros_1804"/>
<evidence type="ECO:0000256" key="3">
    <source>
        <dbReference type="ARBA" id="ARBA00022840"/>
    </source>
</evidence>
<reference evidence="6 7" key="1">
    <citation type="journal article" date="2010" name="Stand. Genomic Sci.">
        <title>Complete genome sequence of Streptosporangium roseum type strain (NI 9100).</title>
        <authorList>
            <person name="Nolan M."/>
            <person name="Sikorski J."/>
            <person name="Jando M."/>
            <person name="Lucas S."/>
            <person name="Lapidus A."/>
            <person name="Glavina Del Rio T."/>
            <person name="Chen F."/>
            <person name="Tice H."/>
            <person name="Pitluck S."/>
            <person name="Cheng J.F."/>
            <person name="Chertkov O."/>
            <person name="Sims D."/>
            <person name="Meincke L."/>
            <person name="Brettin T."/>
            <person name="Han C."/>
            <person name="Detter J.C."/>
            <person name="Bruce D."/>
            <person name="Goodwin L."/>
            <person name="Land M."/>
            <person name="Hauser L."/>
            <person name="Chang Y.J."/>
            <person name="Jeffries C.D."/>
            <person name="Ivanova N."/>
            <person name="Mavromatis K."/>
            <person name="Mikhailova N."/>
            <person name="Chen A."/>
            <person name="Palaniappan K."/>
            <person name="Chain P."/>
            <person name="Rohde M."/>
            <person name="Goker M."/>
            <person name="Bristow J."/>
            <person name="Eisen J.A."/>
            <person name="Markowitz V."/>
            <person name="Hugenholtz P."/>
            <person name="Kyrpides N.C."/>
            <person name="Klenk H.P."/>
        </authorList>
    </citation>
    <scope>NUCLEOTIDE SEQUENCE [LARGE SCALE GENOMIC DNA]</scope>
    <source>
        <strain evidence="7">ATCC 12428 / DSM 43021 / JCM 3005 / NI 9100</strain>
    </source>
</reference>
<name>D2ATB8_STRRD</name>
<feature type="compositionally biased region" description="Basic and acidic residues" evidence="4">
    <location>
        <begin position="336"/>
        <end position="353"/>
    </location>
</feature>
<dbReference type="eggNOG" id="COG3842">
    <property type="taxonomic scope" value="Bacteria"/>
</dbReference>
<feature type="compositionally biased region" description="Acidic residues" evidence="4">
    <location>
        <begin position="297"/>
        <end position="335"/>
    </location>
</feature>
<dbReference type="PANTHER" id="PTHR42781:SF4">
    <property type="entry name" value="SPERMIDINE_PUTRESCINE IMPORT ATP-BINDING PROTEIN POTA"/>
    <property type="match status" value="1"/>
</dbReference>
<dbReference type="Gene3D" id="2.40.50.100">
    <property type="match status" value="1"/>
</dbReference>
<dbReference type="InterPro" id="IPR003439">
    <property type="entry name" value="ABC_transporter-like_ATP-bd"/>
</dbReference>
<feature type="domain" description="ABC transporter" evidence="5">
    <location>
        <begin position="2"/>
        <end position="232"/>
    </location>
</feature>
<dbReference type="SUPFAM" id="SSF52540">
    <property type="entry name" value="P-loop containing nucleoside triphosphate hydrolases"/>
    <property type="match status" value="1"/>
</dbReference>
<dbReference type="PROSITE" id="PS50893">
    <property type="entry name" value="ABC_TRANSPORTER_2"/>
    <property type="match status" value="1"/>
</dbReference>
<evidence type="ECO:0000313" key="6">
    <source>
        <dbReference type="EMBL" id="ACZ84794.1"/>
    </source>
</evidence>
<keyword evidence="1" id="KW-0813">Transport</keyword>
<dbReference type="InterPro" id="IPR017871">
    <property type="entry name" value="ABC_transporter-like_CS"/>
</dbReference>
<dbReference type="GO" id="GO:0005524">
    <property type="term" value="F:ATP binding"/>
    <property type="evidence" value="ECO:0007669"/>
    <property type="project" value="UniProtKB-KW"/>
</dbReference>
<dbReference type="Gene3D" id="3.40.50.300">
    <property type="entry name" value="P-loop containing nucleotide triphosphate hydrolases"/>
    <property type="match status" value="1"/>
</dbReference>
<dbReference type="SMART" id="SM00382">
    <property type="entry name" value="AAA"/>
    <property type="match status" value="1"/>
</dbReference>
<feature type="compositionally biased region" description="Low complexity" evidence="4">
    <location>
        <begin position="361"/>
        <end position="379"/>
    </location>
</feature>
<keyword evidence="7" id="KW-1185">Reference proteome</keyword>
<organism evidence="6 7">
    <name type="scientific">Streptosporangium roseum (strain ATCC 12428 / DSM 43021 / JCM 3005 / KCTC 9067 / NCIMB 10171 / NRRL 2505 / NI 9100)</name>
    <dbReference type="NCBI Taxonomy" id="479432"/>
    <lineage>
        <taxon>Bacteria</taxon>
        <taxon>Bacillati</taxon>
        <taxon>Actinomycetota</taxon>
        <taxon>Actinomycetes</taxon>
        <taxon>Streptosporangiales</taxon>
        <taxon>Streptosporangiaceae</taxon>
        <taxon>Streptosporangium</taxon>
    </lineage>
</organism>
<dbReference type="RefSeq" id="WP_012888539.1">
    <property type="nucleotide sequence ID" value="NC_013595.1"/>
</dbReference>
<keyword evidence="3" id="KW-0067">ATP-binding</keyword>
<evidence type="ECO:0000259" key="5">
    <source>
        <dbReference type="PROSITE" id="PS50893"/>
    </source>
</evidence>
<evidence type="ECO:0000256" key="4">
    <source>
        <dbReference type="SAM" id="MobiDB-lite"/>
    </source>
</evidence>
<proteinExistence type="predicted"/>
<dbReference type="PROSITE" id="PS00211">
    <property type="entry name" value="ABC_TRANSPORTER_1"/>
    <property type="match status" value="1"/>
</dbReference>
<sequence>MLQITGVSRRFGDVTALSEVSLEIRQGEFFALLGPSGCGKTTLLRILAGFEAPDSGTVTLDGEDLLGQAAHRRPVNLMFQSYALFPHMTVAKNVAYGLEREKLPRAEIRERVEEVLEKVGLAAMAKRKPQQLSGGQRQRVALARAIVKRPRLLLLDEPLSALDKKVRAEMQLELKRLQNEVGITFVVVTHDQEEAMSLADRIAVFSAGKVEQVDAPVTLYERPRTPFVADFVGANNLFEGTACADGLSSDGLGVLPCLSDLEEGTSALLAVRPERLRLISLGHAPAEAESAVTAGEDVADAEVETAGEDAEGSESVSADEDTKDTEDVAADEGAEDSERPESTEATEDTKDVAADEGAEGSEGSESVSAAGDAESAVAGEDAEDAEDVSADEDTEDADSVSAAEDAVDAEAVTADESAEGAGAGEDVESGAAAGEDAEDVAGAEDAGDTGSVVDGGAVEAVDPVAGEGVLRGEVADVSFYGGISHISVLVAGRPVPVLVATQGATQVQAGSSVALTWAPEDGVLIPQ</sequence>
<dbReference type="FunFam" id="3.40.50.300:FF:000133">
    <property type="entry name" value="Spermidine/putrescine import ATP-binding protein PotA"/>
    <property type="match status" value="1"/>
</dbReference>
<accession>D2ATB8</accession>
<dbReference type="Proteomes" id="UP000002029">
    <property type="component" value="Chromosome"/>
</dbReference>
<feature type="region of interest" description="Disordered" evidence="4">
    <location>
        <begin position="285"/>
        <end position="454"/>
    </location>
</feature>
<evidence type="ECO:0000256" key="1">
    <source>
        <dbReference type="ARBA" id="ARBA00022448"/>
    </source>
</evidence>
<dbReference type="STRING" id="479432.Sros_1804"/>
<keyword evidence="2" id="KW-0547">Nucleotide-binding</keyword>